<sequence length="97" mass="12172">MLEQQKISEKMFYRIFFKKMAIPVAYSIIAIFIYFFFFTLSYYYLYNQLSVKAFFTAPANRDSFEFKWVLFWINLAFQLFQYEKFNFFVLLFFIFYQ</sequence>
<name>A4Q813_MYCS5</name>
<reference evidence="2 3" key="1">
    <citation type="journal article" date="2005" name="J. Bacteriol.">
        <title>Swine and poultry pathogens: the complete genome sequences of two strains of Mycoplasma hyopneumoniae and a strain of Mycoplasma synoviae.</title>
        <authorList>
            <person name="Vasconcelos A.T."/>
            <person name="Ferreira H.B."/>
            <person name="Bizarro C.V."/>
            <person name="Bonatto S.L."/>
            <person name="Carvalho M.O."/>
            <person name="Pinto P.M."/>
            <person name="Almeida D.F."/>
            <person name="Almeida L.G."/>
            <person name="Almeida R."/>
            <person name="Alves-Filho L."/>
            <person name="Assuncao E.N."/>
            <person name="Azevedo V.A."/>
            <person name="Bogo M.R."/>
            <person name="Brigido M.M."/>
            <person name="Brocchi M."/>
            <person name="Burity H.A."/>
            <person name="Camargo A.A."/>
            <person name="Camargo S.S."/>
            <person name="Carepo M.S."/>
            <person name="Carraro D.M."/>
            <person name="de Mattos Cascardo J.C."/>
            <person name="Castro L.A."/>
            <person name="Cavalcanti G."/>
            <person name="Chemale G."/>
            <person name="Collevatti R.G."/>
            <person name="Cunha C.W."/>
            <person name="Dallagiovanna B."/>
            <person name="Dambros B.P."/>
            <person name="Dellagostin O.A."/>
            <person name="Falcao C."/>
            <person name="Fantinatti-Garboggini F."/>
            <person name="Felipe M.S."/>
            <person name="Fiorentin L."/>
            <person name="Franco G.R."/>
            <person name="Freitas N.S."/>
            <person name="Frias D."/>
            <person name="Grangeiro T.B."/>
            <person name="Grisard E.C."/>
            <person name="Guimaraes C.T."/>
            <person name="Hungria M."/>
            <person name="Jardim S.N."/>
            <person name="Krieger M.A."/>
            <person name="Laurino J.P."/>
            <person name="Lima L.F."/>
            <person name="Lopes M.I."/>
            <person name="Loreto E.L."/>
            <person name="Madeira H.M."/>
            <person name="Manfio G.P."/>
            <person name="Maranhao A.Q."/>
            <person name="Martinkovics C.T."/>
            <person name="Medeiros S.R."/>
            <person name="Moreira M.A."/>
            <person name="Neiva M."/>
            <person name="Ramalho-Neto C.E."/>
            <person name="Nicolas M.F."/>
            <person name="Oliveira S.C."/>
            <person name="Paixao R.F."/>
            <person name="Pedrosa F.O."/>
            <person name="Pena S.D."/>
            <person name="Pereira M."/>
            <person name="Pereira-Ferrari L."/>
            <person name="Piffer I."/>
            <person name="Pinto L.S."/>
            <person name="Potrich D.P."/>
            <person name="Salim A.C."/>
            <person name="Santos F.R."/>
            <person name="Schmitt R."/>
            <person name="Schneider M.P."/>
            <person name="Schrank A."/>
            <person name="Schrank I.S."/>
            <person name="Schuck A.F."/>
            <person name="Seuanez H.N."/>
            <person name="Silva D.W."/>
            <person name="Silva R."/>
            <person name="Silva S.C."/>
            <person name="Soares C.M."/>
            <person name="Souza K.R."/>
            <person name="Souza R.C."/>
            <person name="Staats C.C."/>
            <person name="Steffens M.B."/>
            <person name="Teixeira S.M."/>
            <person name="Urmenyi T.P."/>
            <person name="Vainstein M.H."/>
            <person name="Zuccherato L.W."/>
            <person name="Simpson A.J."/>
            <person name="Zaha A."/>
        </authorList>
    </citation>
    <scope>NUCLEOTIDE SEQUENCE [LARGE SCALE GENOMIC DNA]</scope>
    <source>
        <strain evidence="2 3">53</strain>
    </source>
</reference>
<feature type="transmembrane region" description="Helical" evidence="1">
    <location>
        <begin position="21"/>
        <end position="45"/>
    </location>
</feature>
<feature type="transmembrane region" description="Helical" evidence="1">
    <location>
        <begin position="69"/>
        <end position="96"/>
    </location>
</feature>
<dbReference type="KEGG" id="msy:MS53_0713"/>
<dbReference type="Proteomes" id="UP000000549">
    <property type="component" value="Chromosome"/>
</dbReference>
<evidence type="ECO:0000313" key="2">
    <source>
        <dbReference type="EMBL" id="ABP00385.1"/>
    </source>
</evidence>
<keyword evidence="1" id="KW-0472">Membrane</keyword>
<organism evidence="2 3">
    <name type="scientific">Mycoplasmopsis synoviae (strain 53)</name>
    <name type="common">Mycoplasma synoviae</name>
    <dbReference type="NCBI Taxonomy" id="262723"/>
    <lineage>
        <taxon>Bacteria</taxon>
        <taxon>Bacillati</taxon>
        <taxon>Mycoplasmatota</taxon>
        <taxon>Mycoplasmoidales</taxon>
        <taxon>Metamycoplasmataceae</taxon>
        <taxon>Mycoplasmopsis</taxon>
    </lineage>
</organism>
<dbReference type="STRING" id="262723.MS53_0713"/>
<dbReference type="EMBL" id="AE017245">
    <property type="protein sequence ID" value="ABP00385.1"/>
    <property type="molecule type" value="Genomic_DNA"/>
</dbReference>
<proteinExistence type="predicted"/>
<keyword evidence="1" id="KW-0812">Transmembrane</keyword>
<evidence type="ECO:0000313" key="3">
    <source>
        <dbReference type="Proteomes" id="UP000000549"/>
    </source>
</evidence>
<dbReference type="AlphaFoldDB" id="A4Q813"/>
<gene>
    <name evidence="2" type="ordered locus">MS53_0713</name>
</gene>
<evidence type="ECO:0000256" key="1">
    <source>
        <dbReference type="SAM" id="Phobius"/>
    </source>
</evidence>
<keyword evidence="1" id="KW-1133">Transmembrane helix</keyword>
<accession>A4Q813</accession>
<dbReference type="HOGENOM" id="CLU_2343703_0_0_14"/>
<protein>
    <submittedName>
        <fullName evidence="2">Uncharacterized protein</fullName>
    </submittedName>
</protein>
<keyword evidence="3" id="KW-1185">Reference proteome</keyword>